<evidence type="ECO:0000259" key="4">
    <source>
        <dbReference type="Pfam" id="PF01494"/>
    </source>
</evidence>
<evidence type="ECO:0000256" key="1">
    <source>
        <dbReference type="ARBA" id="ARBA00022630"/>
    </source>
</evidence>
<dbReference type="AlphaFoldDB" id="A0A6A5ZP77"/>
<dbReference type="SUPFAM" id="SSF51905">
    <property type="entry name" value="FAD/NAD(P)-binding domain"/>
    <property type="match status" value="1"/>
</dbReference>
<dbReference type="Gene3D" id="3.50.50.60">
    <property type="entry name" value="FAD/NAD(P)-binding domain"/>
    <property type="match status" value="1"/>
</dbReference>
<dbReference type="InterPro" id="IPR050641">
    <property type="entry name" value="RIFMO-like"/>
</dbReference>
<gene>
    <name evidence="5" type="ORF">BDV96DRAFT_485374</name>
</gene>
<dbReference type="GO" id="GO:0016709">
    <property type="term" value="F:oxidoreductase activity, acting on paired donors, with incorporation or reduction of molecular oxygen, NAD(P)H as one donor, and incorporation of one atom of oxygen"/>
    <property type="evidence" value="ECO:0007669"/>
    <property type="project" value="UniProtKB-ARBA"/>
</dbReference>
<keyword evidence="6" id="KW-1185">Reference proteome</keyword>
<name>A0A6A5ZP77_9PLEO</name>
<accession>A0A6A5ZP77</accession>
<dbReference type="Gene3D" id="3.30.9.10">
    <property type="entry name" value="D-Amino Acid Oxidase, subunit A, domain 2"/>
    <property type="match status" value="1"/>
</dbReference>
<organism evidence="5 6">
    <name type="scientific">Lophiotrema nucula</name>
    <dbReference type="NCBI Taxonomy" id="690887"/>
    <lineage>
        <taxon>Eukaryota</taxon>
        <taxon>Fungi</taxon>
        <taxon>Dikarya</taxon>
        <taxon>Ascomycota</taxon>
        <taxon>Pezizomycotina</taxon>
        <taxon>Dothideomycetes</taxon>
        <taxon>Pleosporomycetidae</taxon>
        <taxon>Pleosporales</taxon>
        <taxon>Lophiotremataceae</taxon>
        <taxon>Lophiotrema</taxon>
    </lineage>
</organism>
<dbReference type="GO" id="GO:0071949">
    <property type="term" value="F:FAD binding"/>
    <property type="evidence" value="ECO:0007669"/>
    <property type="project" value="InterPro"/>
</dbReference>
<feature type="domain" description="FAD-binding" evidence="4">
    <location>
        <begin position="6"/>
        <end position="336"/>
    </location>
</feature>
<evidence type="ECO:0000256" key="3">
    <source>
        <dbReference type="ARBA" id="ARBA00023002"/>
    </source>
</evidence>
<evidence type="ECO:0000313" key="6">
    <source>
        <dbReference type="Proteomes" id="UP000799770"/>
    </source>
</evidence>
<dbReference type="PANTHER" id="PTHR43004">
    <property type="entry name" value="TRK SYSTEM POTASSIUM UPTAKE PROTEIN"/>
    <property type="match status" value="1"/>
</dbReference>
<dbReference type="Pfam" id="PF21274">
    <property type="entry name" value="Rng_hyd_C"/>
    <property type="match status" value="1"/>
</dbReference>
<dbReference type="EMBL" id="ML977313">
    <property type="protein sequence ID" value="KAF2120673.1"/>
    <property type="molecule type" value="Genomic_DNA"/>
</dbReference>
<dbReference type="Pfam" id="PF01494">
    <property type="entry name" value="FAD_binding_3"/>
    <property type="match status" value="1"/>
</dbReference>
<keyword evidence="1" id="KW-0285">Flavoprotein</keyword>
<dbReference type="InterPro" id="IPR036188">
    <property type="entry name" value="FAD/NAD-bd_sf"/>
</dbReference>
<dbReference type="PANTHER" id="PTHR43004:SF8">
    <property type="entry name" value="FAD-BINDING DOMAIN-CONTAINING PROTEIN-RELATED"/>
    <property type="match status" value="1"/>
</dbReference>
<keyword evidence="3" id="KW-0560">Oxidoreductase</keyword>
<dbReference type="PRINTS" id="PR00420">
    <property type="entry name" value="RNGMNOXGNASE"/>
</dbReference>
<dbReference type="InterPro" id="IPR002938">
    <property type="entry name" value="FAD-bd"/>
</dbReference>
<dbReference type="OrthoDB" id="2690153at2759"/>
<reference evidence="5" key="1">
    <citation type="journal article" date="2020" name="Stud. Mycol.">
        <title>101 Dothideomycetes genomes: a test case for predicting lifestyles and emergence of pathogens.</title>
        <authorList>
            <person name="Haridas S."/>
            <person name="Albert R."/>
            <person name="Binder M."/>
            <person name="Bloem J."/>
            <person name="Labutti K."/>
            <person name="Salamov A."/>
            <person name="Andreopoulos B."/>
            <person name="Baker S."/>
            <person name="Barry K."/>
            <person name="Bills G."/>
            <person name="Bluhm B."/>
            <person name="Cannon C."/>
            <person name="Castanera R."/>
            <person name="Culley D."/>
            <person name="Daum C."/>
            <person name="Ezra D."/>
            <person name="Gonzalez J."/>
            <person name="Henrissat B."/>
            <person name="Kuo A."/>
            <person name="Liang C."/>
            <person name="Lipzen A."/>
            <person name="Lutzoni F."/>
            <person name="Magnuson J."/>
            <person name="Mondo S."/>
            <person name="Nolan M."/>
            <person name="Ohm R."/>
            <person name="Pangilinan J."/>
            <person name="Park H.-J."/>
            <person name="Ramirez L."/>
            <person name="Alfaro M."/>
            <person name="Sun H."/>
            <person name="Tritt A."/>
            <person name="Yoshinaga Y."/>
            <person name="Zwiers L.-H."/>
            <person name="Turgeon B."/>
            <person name="Goodwin S."/>
            <person name="Spatafora J."/>
            <person name="Crous P."/>
            <person name="Grigoriev I."/>
        </authorList>
    </citation>
    <scope>NUCLEOTIDE SEQUENCE</scope>
    <source>
        <strain evidence="5">CBS 627.86</strain>
    </source>
</reference>
<proteinExistence type="predicted"/>
<dbReference type="Proteomes" id="UP000799770">
    <property type="component" value="Unassembled WGS sequence"/>
</dbReference>
<evidence type="ECO:0000256" key="2">
    <source>
        <dbReference type="ARBA" id="ARBA00022827"/>
    </source>
</evidence>
<keyword evidence="2" id="KW-0274">FAD</keyword>
<dbReference type="Gene3D" id="3.40.30.120">
    <property type="match status" value="1"/>
</dbReference>
<evidence type="ECO:0000313" key="5">
    <source>
        <dbReference type="EMBL" id="KAF2120673.1"/>
    </source>
</evidence>
<protein>
    <submittedName>
        <fullName evidence="5">FAD binding domain-containing protein</fullName>
    </submittedName>
</protein>
<sequence>MISNALGTANTPRAHMNNRAAMDCLRDIGLWEECAKVGHGGKYIMHYRWCETLAGEEYARNYSWGFGDRAGDYVNASPCHHLDLPQSVLEPILLRYATTNGFKARFDTEFLSFKEDKASGKTICLVQDKVTGVQYQIATKYLFGADGGRSKIVKQLGFPMTVVPGGGIAYNVLVNVELGHLMENRQGNLHWCMRLYKDYPFLVVARMVKPWHQWMFVVLPKGPQVPEQTFTYEEWAEIVKDCIGDGDDVDVEVVDVSKWIINETSADVVSKGNIFCLGDAIHRHPPTLGLGSNTCIQDSFNLSWKISLVLKGIASPSILDTYNVERQPIAAELVRLSNDKLRAHIGVWQAIGIQPPGAPLEQRIATLQTLRSSTPDGKAARALLKERVRELYSETAALGIEMGQFYNSTVVYANDEPQPFAKTGREADDPQQFYEPCTYPGRRLPHVWLNTPVPGKLVSTIDIAGKGRFCLITGMGGEAWKVAAKQVQEELGVPIHAVAIGRALDWEDTYLSWDDRKGVEEDGAVLVRPDLFVAWRAQTSGDEEAKLGKVMKSLLGLKA</sequence>